<dbReference type="AlphaFoldDB" id="A0A6C0EYM2"/>
<reference evidence="2" key="1">
    <citation type="journal article" date="2020" name="Nature">
        <title>Giant virus diversity and host interactions through global metagenomics.</title>
        <authorList>
            <person name="Schulz F."/>
            <person name="Roux S."/>
            <person name="Paez-Espino D."/>
            <person name="Jungbluth S."/>
            <person name="Walsh D.A."/>
            <person name="Denef V.J."/>
            <person name="McMahon K.D."/>
            <person name="Konstantinidis K.T."/>
            <person name="Eloe-Fadrosh E.A."/>
            <person name="Kyrpides N.C."/>
            <person name="Woyke T."/>
        </authorList>
    </citation>
    <scope>NUCLEOTIDE SEQUENCE</scope>
    <source>
        <strain evidence="2">GVMAG-M-3300009161-52</strain>
    </source>
</reference>
<organism evidence="2">
    <name type="scientific">viral metagenome</name>
    <dbReference type="NCBI Taxonomy" id="1070528"/>
    <lineage>
        <taxon>unclassified sequences</taxon>
        <taxon>metagenomes</taxon>
        <taxon>organismal metagenomes</taxon>
    </lineage>
</organism>
<accession>A0A6C0EYM2</accession>
<evidence type="ECO:0000256" key="1">
    <source>
        <dbReference type="SAM" id="MobiDB-lite"/>
    </source>
</evidence>
<dbReference type="EMBL" id="MN738978">
    <property type="protein sequence ID" value="QHT33791.1"/>
    <property type="molecule type" value="Genomic_DNA"/>
</dbReference>
<feature type="compositionally biased region" description="Basic residues" evidence="1">
    <location>
        <begin position="1"/>
        <end position="41"/>
    </location>
</feature>
<name>A0A6C0EYM2_9ZZZZ</name>
<proteinExistence type="predicted"/>
<sequence length="95" mass="10639">MPIKRHTMSKSKKSMKSKKSKRNSRMNKKTMKNMKNKKYQKQKGGFGSDCNLATVKEPGFSVDSLGSIAGLSISSSRAAIHRPNCKTDRYQAMIP</sequence>
<evidence type="ECO:0000313" key="2">
    <source>
        <dbReference type="EMBL" id="QHT33791.1"/>
    </source>
</evidence>
<feature type="region of interest" description="Disordered" evidence="1">
    <location>
        <begin position="1"/>
        <end position="50"/>
    </location>
</feature>
<protein>
    <submittedName>
        <fullName evidence="2">Uncharacterized protein</fullName>
    </submittedName>
</protein>